<name>C5BHZ6_TERTT</name>
<proteinExistence type="predicted"/>
<dbReference type="RefSeq" id="WP_015820144.1">
    <property type="nucleotide sequence ID" value="NC_012997.1"/>
</dbReference>
<dbReference type="Proteomes" id="UP000009080">
    <property type="component" value="Chromosome"/>
</dbReference>
<dbReference type="Pfam" id="PF13590">
    <property type="entry name" value="DUF4136"/>
    <property type="match status" value="1"/>
</dbReference>
<accession>C5BHZ6</accession>
<dbReference type="OrthoDB" id="5705831at2"/>
<dbReference type="Gene3D" id="3.30.160.670">
    <property type="match status" value="1"/>
</dbReference>
<sequence length="185" mass="20875">MKHLLVMAIAALTLLLNACANRGISTDYQTDVAFNEYRSYALLPVDPSVYANPKVSEITIKRIGTVLKKQLSNRYSEVDPNSADFLVRYFLVLDERMKVESYNANFGIYRSGFAYGHAYDTPDLHNTYYQQGSIIVDILDAKSQEVVWRGSTEGKVKEGLSPEQREARVAAQLSDLFEHFPPKAN</sequence>
<protein>
    <submittedName>
        <fullName evidence="3">Lipoprotein</fullName>
    </submittedName>
</protein>
<dbReference type="AlphaFoldDB" id="C5BHZ6"/>
<reference evidence="3 4" key="1">
    <citation type="journal article" date="2009" name="PLoS ONE">
        <title>The complete genome of Teredinibacter turnerae T7901: an intracellular endosymbiont of marine wood-boring bivalves (shipworms).</title>
        <authorList>
            <person name="Yang J.C."/>
            <person name="Madupu R."/>
            <person name="Durkin A.S."/>
            <person name="Ekborg N.A."/>
            <person name="Pedamallu C.S."/>
            <person name="Hostetler J.B."/>
            <person name="Radune D."/>
            <person name="Toms B.S."/>
            <person name="Henrissat B."/>
            <person name="Coutinho P.M."/>
            <person name="Schwarz S."/>
            <person name="Field L."/>
            <person name="Trindade-Silva A.E."/>
            <person name="Soares C.A.G."/>
            <person name="Elshahawi S."/>
            <person name="Hanora A."/>
            <person name="Schmidt E.W."/>
            <person name="Haygood M.G."/>
            <person name="Posfai J."/>
            <person name="Benner J."/>
            <person name="Madinger C."/>
            <person name="Nove J."/>
            <person name="Anton B."/>
            <person name="Chaudhary K."/>
            <person name="Foster J."/>
            <person name="Holman A."/>
            <person name="Kumar S."/>
            <person name="Lessard P.A."/>
            <person name="Luyten Y.A."/>
            <person name="Slatko B."/>
            <person name="Wood N."/>
            <person name="Wu B."/>
            <person name="Teplitski M."/>
            <person name="Mougous J.D."/>
            <person name="Ward N."/>
            <person name="Eisen J.A."/>
            <person name="Badger J.H."/>
            <person name="Distel D.L."/>
        </authorList>
    </citation>
    <scope>NUCLEOTIDE SEQUENCE [LARGE SCALE GENOMIC DNA]</scope>
    <source>
        <strain evidence="4">ATCC 39867 / T7901</strain>
    </source>
</reference>
<dbReference type="STRING" id="377629.TERTU_1888"/>
<gene>
    <name evidence="3" type="ordered locus">TERTU_1888</name>
</gene>
<dbReference type="HOGENOM" id="CLU_113282_0_1_6"/>
<dbReference type="InterPro" id="IPR025411">
    <property type="entry name" value="DUF4136"/>
</dbReference>
<dbReference type="EMBL" id="CP001614">
    <property type="protein sequence ID" value="ACR14029.1"/>
    <property type="molecule type" value="Genomic_DNA"/>
</dbReference>
<keyword evidence="4" id="KW-1185">Reference proteome</keyword>
<evidence type="ECO:0000259" key="2">
    <source>
        <dbReference type="Pfam" id="PF13590"/>
    </source>
</evidence>
<feature type="chain" id="PRO_5002948828" evidence="1">
    <location>
        <begin position="21"/>
        <end position="185"/>
    </location>
</feature>
<evidence type="ECO:0000313" key="4">
    <source>
        <dbReference type="Proteomes" id="UP000009080"/>
    </source>
</evidence>
<feature type="domain" description="DUF4136" evidence="2">
    <location>
        <begin position="25"/>
        <end position="182"/>
    </location>
</feature>
<keyword evidence="1" id="KW-0732">Signal</keyword>
<evidence type="ECO:0000256" key="1">
    <source>
        <dbReference type="SAM" id="SignalP"/>
    </source>
</evidence>
<dbReference type="eggNOG" id="ENOG5032YB2">
    <property type="taxonomic scope" value="Bacteria"/>
</dbReference>
<organism evidence="3 4">
    <name type="scientific">Teredinibacter turnerae (strain ATCC 39867 / T7901)</name>
    <dbReference type="NCBI Taxonomy" id="377629"/>
    <lineage>
        <taxon>Bacteria</taxon>
        <taxon>Pseudomonadati</taxon>
        <taxon>Pseudomonadota</taxon>
        <taxon>Gammaproteobacteria</taxon>
        <taxon>Cellvibrionales</taxon>
        <taxon>Cellvibrionaceae</taxon>
        <taxon>Teredinibacter</taxon>
    </lineage>
</organism>
<evidence type="ECO:0000313" key="3">
    <source>
        <dbReference type="EMBL" id="ACR14029.1"/>
    </source>
</evidence>
<feature type="signal peptide" evidence="1">
    <location>
        <begin position="1"/>
        <end position="20"/>
    </location>
</feature>
<keyword evidence="3" id="KW-0449">Lipoprotein</keyword>
<dbReference type="KEGG" id="ttu:TERTU_1888"/>